<sequence>MAPSPVPQGWSKGLGDNPAGTLPPAPQRCSFPPAFALSPPACVLCGRAEADLDLWGKKIEREEFCAHLFCLLLLSSLLQLYASKIFYWQDEESGLQAVLPEDIHCTVVRAAQKKCFVCGESGATITCCQEGCDRSFHLPCAMEGECVTQYFPPHRYLLSPPHPHRGRTQCFSPHSSLTSSSQLLLQGAPPRAGGGGGSGEQH</sequence>
<dbReference type="InterPro" id="IPR034732">
    <property type="entry name" value="EPHD"/>
</dbReference>
<evidence type="ECO:0000256" key="2">
    <source>
        <dbReference type="ARBA" id="ARBA00022771"/>
    </source>
</evidence>
<keyword evidence="1" id="KW-0479">Metal-binding</keyword>
<dbReference type="GO" id="GO:0005634">
    <property type="term" value="C:nucleus"/>
    <property type="evidence" value="ECO:0007669"/>
    <property type="project" value="TreeGrafter"/>
</dbReference>
<dbReference type="GO" id="GO:0008270">
    <property type="term" value="F:zinc ion binding"/>
    <property type="evidence" value="ECO:0007669"/>
    <property type="project" value="UniProtKB-KW"/>
</dbReference>
<evidence type="ECO:0000256" key="1">
    <source>
        <dbReference type="ARBA" id="ARBA00022723"/>
    </source>
</evidence>
<organism evidence="5 6">
    <name type="scientific">Strix occidentalis caurina</name>
    <name type="common">northern spotted owl</name>
    <dbReference type="NCBI Taxonomy" id="311401"/>
    <lineage>
        <taxon>Eukaryota</taxon>
        <taxon>Metazoa</taxon>
        <taxon>Chordata</taxon>
        <taxon>Craniata</taxon>
        <taxon>Vertebrata</taxon>
        <taxon>Euteleostomi</taxon>
        <taxon>Archelosauria</taxon>
        <taxon>Archosauria</taxon>
        <taxon>Dinosauria</taxon>
        <taxon>Saurischia</taxon>
        <taxon>Theropoda</taxon>
        <taxon>Coelurosauria</taxon>
        <taxon>Aves</taxon>
        <taxon>Neognathae</taxon>
        <taxon>Neoaves</taxon>
        <taxon>Telluraves</taxon>
        <taxon>Strigiformes</taxon>
        <taxon>Strigidae</taxon>
        <taxon>Strix</taxon>
    </lineage>
</organism>
<dbReference type="Ensembl" id="ENSSOCT00000022699.1">
    <property type="protein sequence ID" value="ENSSOCP00000022150.1"/>
    <property type="gene ID" value="ENSSOCG00000016491.1"/>
</dbReference>
<dbReference type="AlphaFoldDB" id="A0A8D0FZN5"/>
<protein>
    <recommendedName>
        <fullName evidence="4">PHD-type domain-containing protein</fullName>
    </recommendedName>
</protein>
<dbReference type="InterPro" id="IPR051188">
    <property type="entry name" value="PHD-type_Zinc_Finger"/>
</dbReference>
<keyword evidence="3" id="KW-0862">Zinc</keyword>
<dbReference type="Proteomes" id="UP000694551">
    <property type="component" value="Unplaced"/>
</dbReference>
<reference evidence="5" key="1">
    <citation type="submission" date="2025-08" db="UniProtKB">
        <authorList>
            <consortium name="Ensembl"/>
        </authorList>
    </citation>
    <scope>IDENTIFICATION</scope>
</reference>
<name>A0A8D0FZN5_STROC</name>
<dbReference type="Gene3D" id="3.30.40.10">
    <property type="entry name" value="Zinc/RING finger domain, C3HC4 (zinc finger)"/>
    <property type="match status" value="1"/>
</dbReference>
<proteinExistence type="predicted"/>
<keyword evidence="2" id="KW-0863">Zinc-finger</keyword>
<evidence type="ECO:0000313" key="5">
    <source>
        <dbReference type="Ensembl" id="ENSSOCP00000022150.1"/>
    </source>
</evidence>
<feature type="domain" description="PHD-type" evidence="4">
    <location>
        <begin position="39"/>
        <end position="163"/>
    </location>
</feature>
<keyword evidence="6" id="KW-1185">Reference proteome</keyword>
<dbReference type="PROSITE" id="PS51805">
    <property type="entry name" value="EPHD"/>
    <property type="match status" value="1"/>
</dbReference>
<evidence type="ECO:0000256" key="3">
    <source>
        <dbReference type="ARBA" id="ARBA00022833"/>
    </source>
</evidence>
<reference evidence="5" key="2">
    <citation type="submission" date="2025-09" db="UniProtKB">
        <authorList>
            <consortium name="Ensembl"/>
        </authorList>
    </citation>
    <scope>IDENTIFICATION</scope>
</reference>
<dbReference type="PANTHER" id="PTHR12420">
    <property type="entry name" value="PHD FINGER PROTEIN"/>
    <property type="match status" value="1"/>
</dbReference>
<dbReference type="InterPro" id="IPR013083">
    <property type="entry name" value="Znf_RING/FYVE/PHD"/>
</dbReference>
<dbReference type="PANTHER" id="PTHR12420:SF47">
    <property type="entry name" value="PHD FINGER PROTEIN 7"/>
    <property type="match status" value="1"/>
</dbReference>
<accession>A0A8D0FZN5</accession>
<evidence type="ECO:0000259" key="4">
    <source>
        <dbReference type="PROSITE" id="PS51805"/>
    </source>
</evidence>
<dbReference type="Pfam" id="PF13771">
    <property type="entry name" value="zf-HC5HC2H"/>
    <property type="match status" value="1"/>
</dbReference>
<evidence type="ECO:0000313" key="6">
    <source>
        <dbReference type="Proteomes" id="UP000694551"/>
    </source>
</evidence>